<evidence type="ECO:0000313" key="4">
    <source>
        <dbReference type="Proteomes" id="UP001388673"/>
    </source>
</evidence>
<proteinExistence type="predicted"/>
<evidence type="ECO:0000256" key="2">
    <source>
        <dbReference type="SAM" id="MobiDB-lite"/>
    </source>
</evidence>
<dbReference type="PANTHER" id="PTHR13734">
    <property type="entry name" value="TRNA-NUCLEOTIDYLTRANSFERASE"/>
    <property type="match status" value="1"/>
</dbReference>
<dbReference type="SUPFAM" id="SSF81891">
    <property type="entry name" value="Poly A polymerase C-terminal region-like"/>
    <property type="match status" value="1"/>
</dbReference>
<name>A0AAW0Z6I3_9TREE</name>
<gene>
    <name evidence="3" type="ORF">IAR55_000348</name>
</gene>
<reference evidence="3 4" key="1">
    <citation type="journal article" date="2024" name="bioRxiv">
        <title>Comparative genomics of Cryptococcus and Kwoniella reveals pathogenesis evolution and contrasting karyotype dynamics via intercentromeric recombination or chromosome fusion.</title>
        <authorList>
            <person name="Coelho M.A."/>
            <person name="David-Palma M."/>
            <person name="Shea T."/>
            <person name="Bowers K."/>
            <person name="McGinley-Smith S."/>
            <person name="Mohammad A.W."/>
            <person name="Gnirke A."/>
            <person name="Yurkov A.M."/>
            <person name="Nowrousian M."/>
            <person name="Sun S."/>
            <person name="Cuomo C.A."/>
            <person name="Heitman J."/>
        </authorList>
    </citation>
    <scope>NUCLEOTIDE SEQUENCE [LARGE SCALE GENOMIC DNA]</scope>
    <source>
        <strain evidence="3 4">CBS 13917</strain>
    </source>
</reference>
<dbReference type="EMBL" id="JBCAWK010000001">
    <property type="protein sequence ID" value="KAK8869780.1"/>
    <property type="molecule type" value="Genomic_DNA"/>
</dbReference>
<dbReference type="SUPFAM" id="SSF81301">
    <property type="entry name" value="Nucleotidyltransferase"/>
    <property type="match status" value="1"/>
</dbReference>
<dbReference type="InterPro" id="IPR043519">
    <property type="entry name" value="NT_sf"/>
</dbReference>
<feature type="compositionally biased region" description="Basic and acidic residues" evidence="2">
    <location>
        <begin position="354"/>
        <end position="369"/>
    </location>
</feature>
<dbReference type="Proteomes" id="UP001388673">
    <property type="component" value="Unassembled WGS sequence"/>
</dbReference>
<dbReference type="GeneID" id="92177608"/>
<dbReference type="AlphaFoldDB" id="A0AAW0Z6I3"/>
<dbReference type="GO" id="GO:0052929">
    <property type="term" value="F:ATP:3'-cytidine-cytidine-tRNA adenylyltransferase activity"/>
    <property type="evidence" value="ECO:0007669"/>
    <property type="project" value="TreeGrafter"/>
</dbReference>
<dbReference type="PANTHER" id="PTHR13734:SF5">
    <property type="entry name" value="CCA TRNA NUCLEOTIDYLTRANSFERASE, MITOCHONDRIAL"/>
    <property type="match status" value="1"/>
</dbReference>
<feature type="region of interest" description="Disordered" evidence="2">
    <location>
        <begin position="354"/>
        <end position="375"/>
    </location>
</feature>
<dbReference type="RefSeq" id="XP_066806026.1">
    <property type="nucleotide sequence ID" value="XM_066943484.1"/>
</dbReference>
<dbReference type="KEGG" id="kne:92177608"/>
<evidence type="ECO:0000256" key="1">
    <source>
        <dbReference type="ARBA" id="ARBA00022884"/>
    </source>
</evidence>
<dbReference type="GO" id="GO:0001680">
    <property type="term" value="P:tRNA 3'-terminal CCA addition"/>
    <property type="evidence" value="ECO:0007669"/>
    <property type="project" value="TreeGrafter"/>
</dbReference>
<keyword evidence="4" id="KW-1185">Reference proteome</keyword>
<accession>A0AAW0Z6I3</accession>
<organism evidence="3 4">
    <name type="scientific">Kwoniella newhampshirensis</name>
    <dbReference type="NCBI Taxonomy" id="1651941"/>
    <lineage>
        <taxon>Eukaryota</taxon>
        <taxon>Fungi</taxon>
        <taxon>Dikarya</taxon>
        <taxon>Basidiomycota</taxon>
        <taxon>Agaricomycotina</taxon>
        <taxon>Tremellomycetes</taxon>
        <taxon>Tremellales</taxon>
        <taxon>Cryptococcaceae</taxon>
        <taxon>Kwoniella</taxon>
    </lineage>
</organism>
<evidence type="ECO:0000313" key="3">
    <source>
        <dbReference type="EMBL" id="KAK8869780.1"/>
    </source>
</evidence>
<evidence type="ECO:0008006" key="5">
    <source>
        <dbReference type="Google" id="ProtNLM"/>
    </source>
</evidence>
<dbReference type="GO" id="GO:0003723">
    <property type="term" value="F:RNA binding"/>
    <property type="evidence" value="ECO:0007669"/>
    <property type="project" value="UniProtKB-KW"/>
</dbReference>
<keyword evidence="1" id="KW-0694">RNA-binding</keyword>
<dbReference type="GO" id="GO:0052927">
    <property type="term" value="F:CC tRNA cytidylyltransferase activity"/>
    <property type="evidence" value="ECO:0007669"/>
    <property type="project" value="TreeGrafter"/>
</dbReference>
<sequence length="375" mass="41874">MSPSIPLSNVESTFVTLLDDFARRLDPPVECRIAGGWVRDKTKDIPTGSVGKVAANPEQSKHLETGTTRILGLDCDFVGLRSETYADSRIPQIIGISTKVSKERIGIEVTKMLHPDPLRAMSLIDSLGLHPSIFHCEVDPPRQEAFASAQILSHVSKIFVSDDALWLATAATPFRDVRVQRKGKDTPAVSALSTEAKDSVTNLFEATRLINPEATQRSDIGTCLQHPAVRPWERSMTWAVVMEILPSWNGEWGHVADAVVEKYQAFRDRIITLGLPHAIDQPLLLNVSVRSEMFPDDVQGTEIQNLLSIKPSPLLHTIRQAINVWQLDHAEGTKEECQAWLLAQWTGESRTEWERVSRPMKSVKGEKVKGEKRKR</sequence>
<dbReference type="Gene3D" id="1.10.3090.10">
    <property type="entry name" value="cca-adding enzyme, domain 2"/>
    <property type="match status" value="1"/>
</dbReference>
<protein>
    <recommendedName>
        <fullName evidence="5">tRNA adenylyltransferase</fullName>
    </recommendedName>
</protein>
<comment type="caution">
    <text evidence="3">The sequence shown here is derived from an EMBL/GenBank/DDBJ whole genome shotgun (WGS) entry which is preliminary data.</text>
</comment>